<organism evidence="1 2">
    <name type="scientific">Leptospira inadai serovar Lyme</name>
    <dbReference type="NCBI Taxonomy" id="293084"/>
    <lineage>
        <taxon>Bacteria</taxon>
        <taxon>Pseudomonadati</taxon>
        <taxon>Spirochaetota</taxon>
        <taxon>Spirochaetia</taxon>
        <taxon>Leptospirales</taxon>
        <taxon>Leptospiraceae</taxon>
        <taxon>Leptospira</taxon>
    </lineage>
</organism>
<keyword evidence="2" id="KW-1185">Reference proteome</keyword>
<proteinExistence type="predicted"/>
<protein>
    <submittedName>
        <fullName evidence="1">Uncharacterized protein</fullName>
    </submittedName>
</protein>
<evidence type="ECO:0000313" key="1">
    <source>
        <dbReference type="EMBL" id="PNV76921.1"/>
    </source>
</evidence>
<name>A0ABX4YNV6_9LEPT</name>
<dbReference type="Proteomes" id="UP000094669">
    <property type="component" value="Unassembled WGS sequence"/>
</dbReference>
<sequence length="95" mass="11273">MHRRAKRLLYSYPIREKRSEILPYRNGAENSVYHTFVGKSTEFTAPFGTFKKTGETPRKHYTIFCYNLVNFFFPKCGKSYSSAPENRLKWIRPRG</sequence>
<dbReference type="EMBL" id="MCRM02000001">
    <property type="protein sequence ID" value="PNV76921.1"/>
    <property type="molecule type" value="Genomic_DNA"/>
</dbReference>
<evidence type="ECO:0000313" key="2">
    <source>
        <dbReference type="Proteomes" id="UP000094669"/>
    </source>
</evidence>
<gene>
    <name evidence="1" type="ORF">BES34_001195</name>
</gene>
<reference evidence="1" key="1">
    <citation type="submission" date="2018-01" db="EMBL/GenBank/DDBJ databases">
        <title>Genomic characterization of Leptospira inadai serogroup Lyme isolated from captured rat in Brazil and comparative analysis with human reference strain.</title>
        <authorList>
            <person name="Moreno L.Z."/>
            <person name="Loureiro A.P."/>
            <person name="Miraglia F."/>
            <person name="Kremer F.S."/>
            <person name="Eslabao M.R."/>
            <person name="Dellagostin O.A."/>
            <person name="Lilenbaum W."/>
            <person name="Moreno A.M."/>
        </authorList>
    </citation>
    <scope>NUCLEOTIDE SEQUENCE [LARGE SCALE GENOMIC DNA]</scope>
    <source>
        <strain evidence="1">M34/99</strain>
    </source>
</reference>
<comment type="caution">
    <text evidence="1">The sequence shown here is derived from an EMBL/GenBank/DDBJ whole genome shotgun (WGS) entry which is preliminary data.</text>
</comment>
<accession>A0ABX4YNV6</accession>